<proteinExistence type="predicted"/>
<feature type="region of interest" description="Disordered" evidence="1">
    <location>
        <begin position="1"/>
        <end position="20"/>
    </location>
</feature>
<name>A0A7S1KHG7_9ALVE</name>
<evidence type="ECO:0000256" key="1">
    <source>
        <dbReference type="SAM" id="MobiDB-lite"/>
    </source>
</evidence>
<reference evidence="2" key="1">
    <citation type="submission" date="2021-01" db="EMBL/GenBank/DDBJ databases">
        <authorList>
            <person name="Corre E."/>
            <person name="Pelletier E."/>
            <person name="Niang G."/>
            <person name="Scheremetjew M."/>
            <person name="Finn R."/>
            <person name="Kale V."/>
            <person name="Holt S."/>
            <person name="Cochrane G."/>
            <person name="Meng A."/>
            <person name="Brown T."/>
            <person name="Cohen L."/>
        </authorList>
    </citation>
    <scope>NUCLEOTIDE SEQUENCE</scope>
    <source>
        <strain evidence="2">CCMP3346</strain>
    </source>
</reference>
<feature type="compositionally biased region" description="Polar residues" evidence="1">
    <location>
        <begin position="1"/>
        <end position="10"/>
    </location>
</feature>
<organism evidence="2">
    <name type="scientific">Vitrella brassicaformis</name>
    <dbReference type="NCBI Taxonomy" id="1169539"/>
    <lineage>
        <taxon>Eukaryota</taxon>
        <taxon>Sar</taxon>
        <taxon>Alveolata</taxon>
        <taxon>Colpodellida</taxon>
        <taxon>Vitrellaceae</taxon>
        <taxon>Vitrella</taxon>
    </lineage>
</organism>
<evidence type="ECO:0000313" key="2">
    <source>
        <dbReference type="EMBL" id="CAD9074112.1"/>
    </source>
</evidence>
<accession>A0A7S1KHG7</accession>
<dbReference type="EMBL" id="HBGB01049779">
    <property type="protein sequence ID" value="CAD9074112.1"/>
    <property type="molecule type" value="Transcribed_RNA"/>
</dbReference>
<gene>
    <name evidence="2" type="ORF">VBRA1451_LOCUS29196</name>
</gene>
<sequence>MHGSPTSHLTSPRPANIRQQHPPATLQNATQPLTSLVGIHPTNQPSHHRCNATNTQAVAGTTRVHNDGVLSMSVHIMCTAETYTQRHGIQQGVGRAARRGDERGGERSAANTSTMRHTVTHITSSWQNPLHEGTVRQSGSKTHGGRMVGPKCGSESSTADRQQSGGQK</sequence>
<feature type="region of interest" description="Disordered" evidence="1">
    <location>
        <begin position="89"/>
        <end position="168"/>
    </location>
</feature>
<feature type="compositionally biased region" description="Polar residues" evidence="1">
    <location>
        <begin position="154"/>
        <end position="168"/>
    </location>
</feature>
<dbReference type="AlphaFoldDB" id="A0A7S1KHG7"/>
<protein>
    <submittedName>
        <fullName evidence="2">Uncharacterized protein</fullName>
    </submittedName>
</protein>
<feature type="compositionally biased region" description="Polar residues" evidence="1">
    <location>
        <begin position="111"/>
        <end position="128"/>
    </location>
</feature>